<reference evidence="2" key="1">
    <citation type="submission" date="2018-05" db="EMBL/GenBank/DDBJ databases">
        <authorList>
            <person name="Lanie J.A."/>
            <person name="Ng W.-L."/>
            <person name="Kazmierczak K.M."/>
            <person name="Andrzejewski T.M."/>
            <person name="Davidsen T.M."/>
            <person name="Wayne K.J."/>
            <person name="Tettelin H."/>
            <person name="Glass J.I."/>
            <person name="Rusch D."/>
            <person name="Podicherti R."/>
            <person name="Tsui H.-C.T."/>
            <person name="Winkler M.E."/>
        </authorList>
    </citation>
    <scope>NUCLEOTIDE SEQUENCE</scope>
</reference>
<protein>
    <recommendedName>
        <fullName evidence="1">IraD/Gp25-like domain-containing protein</fullName>
    </recommendedName>
</protein>
<dbReference type="Pfam" id="PF04965">
    <property type="entry name" value="GPW_gp25"/>
    <property type="match status" value="1"/>
</dbReference>
<dbReference type="SUPFAM" id="SSF160719">
    <property type="entry name" value="gpW/gp25-like"/>
    <property type="match status" value="1"/>
</dbReference>
<name>A0A381NJL0_9ZZZZ</name>
<feature type="domain" description="IraD/Gp25-like" evidence="1">
    <location>
        <begin position="48"/>
        <end position="130"/>
    </location>
</feature>
<proteinExistence type="predicted"/>
<sequence length="149" mass="16977">MVGIPSSSEAFTDAQGQNAIDRNTRTWKDLDMFFSKTVTKDVNKVTDVQAVKRSVRNLVLLNHYEKPFHPEIGSGVREMLFEPMTPLTAVILSKKVEDVIENFEPRARLVGVKSKPDLDRNAYELTVEFYVVNAPTELVQLDVLLERLR</sequence>
<evidence type="ECO:0000259" key="1">
    <source>
        <dbReference type="Pfam" id="PF04965"/>
    </source>
</evidence>
<dbReference type="Gene3D" id="3.10.450.40">
    <property type="match status" value="1"/>
</dbReference>
<gene>
    <name evidence="2" type="ORF">METZ01_LOCUS7551</name>
</gene>
<evidence type="ECO:0000313" key="2">
    <source>
        <dbReference type="EMBL" id="SUZ54697.1"/>
    </source>
</evidence>
<dbReference type="AlphaFoldDB" id="A0A381NJL0"/>
<organism evidence="2">
    <name type="scientific">marine metagenome</name>
    <dbReference type="NCBI Taxonomy" id="408172"/>
    <lineage>
        <taxon>unclassified sequences</taxon>
        <taxon>metagenomes</taxon>
        <taxon>ecological metagenomes</taxon>
    </lineage>
</organism>
<dbReference type="InterPro" id="IPR007048">
    <property type="entry name" value="IraD/Gp25-like"/>
</dbReference>
<dbReference type="EMBL" id="UINC01000403">
    <property type="protein sequence ID" value="SUZ54697.1"/>
    <property type="molecule type" value="Genomic_DNA"/>
</dbReference>
<accession>A0A381NJL0</accession>